<evidence type="ECO:0000256" key="2">
    <source>
        <dbReference type="ARBA" id="ARBA00006555"/>
    </source>
</evidence>
<dbReference type="NCBIfam" id="TIGR01352">
    <property type="entry name" value="tonB_Cterm"/>
    <property type="match status" value="1"/>
</dbReference>
<dbReference type="GO" id="GO:0015891">
    <property type="term" value="P:siderophore transport"/>
    <property type="evidence" value="ECO:0007669"/>
    <property type="project" value="InterPro"/>
</dbReference>
<evidence type="ECO:0000256" key="6">
    <source>
        <dbReference type="ARBA" id="ARBA00022692"/>
    </source>
</evidence>
<feature type="domain" description="TonB C-terminal" evidence="11">
    <location>
        <begin position="184"/>
        <end position="274"/>
    </location>
</feature>
<dbReference type="InterPro" id="IPR006260">
    <property type="entry name" value="TonB/TolA_C"/>
</dbReference>
<keyword evidence="4" id="KW-1003">Cell membrane</keyword>
<proteinExistence type="inferred from homology"/>
<keyword evidence="9 10" id="KW-0472">Membrane</keyword>
<dbReference type="Gene3D" id="3.30.1150.10">
    <property type="match status" value="1"/>
</dbReference>
<dbReference type="EMBL" id="JACXAD010000003">
    <property type="protein sequence ID" value="MBD2767003.1"/>
    <property type="molecule type" value="Genomic_DNA"/>
</dbReference>
<dbReference type="PRINTS" id="PR01374">
    <property type="entry name" value="TONBPROTEIN"/>
</dbReference>
<dbReference type="GO" id="GO:0030288">
    <property type="term" value="C:outer membrane-bounded periplasmic space"/>
    <property type="evidence" value="ECO:0007669"/>
    <property type="project" value="InterPro"/>
</dbReference>
<dbReference type="AlphaFoldDB" id="A0A927GI19"/>
<dbReference type="Proteomes" id="UP000612233">
    <property type="component" value="Unassembled WGS sequence"/>
</dbReference>
<evidence type="ECO:0000313" key="12">
    <source>
        <dbReference type="EMBL" id="MBD2767003.1"/>
    </source>
</evidence>
<evidence type="ECO:0000256" key="3">
    <source>
        <dbReference type="ARBA" id="ARBA00022448"/>
    </source>
</evidence>
<evidence type="ECO:0000256" key="5">
    <source>
        <dbReference type="ARBA" id="ARBA00022519"/>
    </source>
</evidence>
<comment type="similarity">
    <text evidence="2">Belongs to the TonB family.</text>
</comment>
<keyword evidence="5" id="KW-0997">Cell inner membrane</keyword>
<keyword evidence="6 10" id="KW-0812">Transmembrane</keyword>
<evidence type="ECO:0000256" key="8">
    <source>
        <dbReference type="ARBA" id="ARBA00022989"/>
    </source>
</evidence>
<comment type="caution">
    <text evidence="12">The sequence shown here is derived from an EMBL/GenBank/DDBJ whole genome shotgun (WGS) entry which is preliminary data.</text>
</comment>
<keyword evidence="13" id="KW-1185">Reference proteome</keyword>
<dbReference type="GO" id="GO:0015031">
    <property type="term" value="P:protein transport"/>
    <property type="evidence" value="ECO:0007669"/>
    <property type="project" value="UniProtKB-KW"/>
</dbReference>
<dbReference type="PANTHER" id="PTHR33446:SF2">
    <property type="entry name" value="PROTEIN TONB"/>
    <property type="match status" value="1"/>
</dbReference>
<name>A0A927GI19_9BACT</name>
<comment type="subcellular location">
    <subcellularLocation>
        <location evidence="1">Cell inner membrane</location>
        <topology evidence="1">Single-pass membrane protein</topology>
        <orientation evidence="1">Periplasmic side</orientation>
    </subcellularLocation>
</comment>
<evidence type="ECO:0000256" key="10">
    <source>
        <dbReference type="SAM" id="Phobius"/>
    </source>
</evidence>
<evidence type="ECO:0000313" key="13">
    <source>
        <dbReference type="Proteomes" id="UP000612233"/>
    </source>
</evidence>
<keyword evidence="7" id="KW-0653">Protein transport</keyword>
<organism evidence="12 13">
    <name type="scientific">Hymenobacter montanus</name>
    <dbReference type="NCBI Taxonomy" id="2771359"/>
    <lineage>
        <taxon>Bacteria</taxon>
        <taxon>Pseudomonadati</taxon>
        <taxon>Bacteroidota</taxon>
        <taxon>Cytophagia</taxon>
        <taxon>Cytophagales</taxon>
        <taxon>Hymenobacteraceae</taxon>
        <taxon>Hymenobacter</taxon>
    </lineage>
</organism>
<evidence type="ECO:0000256" key="9">
    <source>
        <dbReference type="ARBA" id="ARBA00023136"/>
    </source>
</evidence>
<dbReference type="InterPro" id="IPR051045">
    <property type="entry name" value="TonB-dependent_transducer"/>
</dbReference>
<sequence length="274" mass="29275">MTNAQLATASLNDIIFDGRNRHYGAYELRLLYRRHVTRALAIATTVCALLIASPLVAKLLKDKTPPAPPKINKELTLIAPPLDPRVLPPPPVVPPPAAPGTQPPRASTIRFTPPVVVPNTQPTEDVPDQAALANAHVSTVTHQSTSEADLSELEVVEGPKSVGETVDTKVYISVEQMPELPGGGGQMAIVAAIQRAVKYPSLALRNGVEGKVFVSFTVDPKGEVIDVKIVKGLGSGLDEETVRAIKSLPRFIPGKQNGREVSVSFTVPVTYQIQ</sequence>
<dbReference type="SUPFAM" id="SSF74653">
    <property type="entry name" value="TolA/TonB C-terminal domain"/>
    <property type="match status" value="1"/>
</dbReference>
<dbReference type="PROSITE" id="PS52015">
    <property type="entry name" value="TONB_CTD"/>
    <property type="match status" value="1"/>
</dbReference>
<protein>
    <submittedName>
        <fullName evidence="12">Energy transducer TonB</fullName>
    </submittedName>
</protein>
<dbReference type="Pfam" id="PF03544">
    <property type="entry name" value="TonB_C"/>
    <property type="match status" value="1"/>
</dbReference>
<feature type="transmembrane region" description="Helical" evidence="10">
    <location>
        <begin position="39"/>
        <end position="60"/>
    </location>
</feature>
<keyword evidence="3" id="KW-0813">Transport</keyword>
<reference evidence="12" key="1">
    <citation type="submission" date="2020-09" db="EMBL/GenBank/DDBJ databases">
        <authorList>
            <person name="Kim M.K."/>
        </authorList>
    </citation>
    <scope>NUCLEOTIDE SEQUENCE</scope>
    <source>
        <strain evidence="12">BT664</strain>
    </source>
</reference>
<evidence type="ECO:0000256" key="7">
    <source>
        <dbReference type="ARBA" id="ARBA00022927"/>
    </source>
</evidence>
<keyword evidence="8 10" id="KW-1133">Transmembrane helix</keyword>
<dbReference type="GO" id="GO:0031992">
    <property type="term" value="F:energy transducer activity"/>
    <property type="evidence" value="ECO:0007669"/>
    <property type="project" value="InterPro"/>
</dbReference>
<dbReference type="InterPro" id="IPR037682">
    <property type="entry name" value="TonB_C"/>
</dbReference>
<dbReference type="GO" id="GO:0055085">
    <property type="term" value="P:transmembrane transport"/>
    <property type="evidence" value="ECO:0007669"/>
    <property type="project" value="InterPro"/>
</dbReference>
<dbReference type="GO" id="GO:0098797">
    <property type="term" value="C:plasma membrane protein complex"/>
    <property type="evidence" value="ECO:0007669"/>
    <property type="project" value="TreeGrafter"/>
</dbReference>
<evidence type="ECO:0000256" key="4">
    <source>
        <dbReference type="ARBA" id="ARBA00022475"/>
    </source>
</evidence>
<gene>
    <name evidence="12" type="ORF">IC235_03735</name>
</gene>
<accession>A0A927GI19</accession>
<dbReference type="InterPro" id="IPR003538">
    <property type="entry name" value="TonB"/>
</dbReference>
<dbReference type="PANTHER" id="PTHR33446">
    <property type="entry name" value="PROTEIN TONB-RELATED"/>
    <property type="match status" value="1"/>
</dbReference>
<evidence type="ECO:0000256" key="1">
    <source>
        <dbReference type="ARBA" id="ARBA00004383"/>
    </source>
</evidence>
<evidence type="ECO:0000259" key="11">
    <source>
        <dbReference type="PROSITE" id="PS52015"/>
    </source>
</evidence>